<name>A0AA88KGD8_NAELO</name>
<protein>
    <submittedName>
        <fullName evidence="2">Uncharacterized protein</fullName>
    </submittedName>
</protein>
<organism evidence="2 3">
    <name type="scientific">Naegleria lovaniensis</name>
    <name type="common">Amoeba</name>
    <dbReference type="NCBI Taxonomy" id="51637"/>
    <lineage>
        <taxon>Eukaryota</taxon>
        <taxon>Discoba</taxon>
        <taxon>Heterolobosea</taxon>
        <taxon>Tetramitia</taxon>
        <taxon>Eutetramitia</taxon>
        <taxon>Vahlkampfiidae</taxon>
        <taxon>Naegleria</taxon>
    </lineage>
</organism>
<dbReference type="Gene3D" id="3.80.10.10">
    <property type="entry name" value="Ribonuclease Inhibitor"/>
    <property type="match status" value="1"/>
</dbReference>
<dbReference type="RefSeq" id="XP_044546384.1">
    <property type="nucleotide sequence ID" value="XM_044697761.1"/>
</dbReference>
<dbReference type="InterPro" id="IPR032675">
    <property type="entry name" value="LRR_dom_sf"/>
</dbReference>
<proteinExistence type="predicted"/>
<sequence>MTNSFSSLLRNEKSFRNSLLTQYCFVPFEKTGDSSGPSVWKETDLESVSGVFSDPNGPIQVIFSFLSMKELWWKIRFVCKCWFKYCLYSRTKMDFDGLSLENFLMSDPKVNAGNLLHAFNDLMCHLCWSEQLSAGRVDRMSNFQSLNITLYQSEKSYDLSVAMTGEHLEELTALHGNTLKELSLNGRSMISKENLKQALTNLPMLESLTIIDSYAMDHELLYYLLPNVKHLTVKRCPFFFRETTRTTRELKETKLNHLKHVCCEEQYTEAIVNSSVNDCNDFVVHWVRNTNIHHSKEPHARVSIGTLVLNPSLFFSEDLEVDAQLVQLNVKHMGDWREALYFACSYVTSKPQANIQISSNCEIVLKRCLEVMKWKEIIDIATDEERTAMKRTRKQYRQLLRSMFEPTNATEMSKDSYKCSYEKIFNFLISNQLIPKGSVFNNEYRSKEPVSIHDVCQEYRVYFLESLKKRKHEVFKEIGAEMMIGSTEVIRSWYYKLNQEPSIKLRKLDILEEKDERKDFVNDEKDENSHLALNSHPPKVQELEESDEHSAMVDNDLEFECNITEI</sequence>
<dbReference type="AlphaFoldDB" id="A0AA88KGD8"/>
<reference evidence="2 3" key="1">
    <citation type="journal article" date="2018" name="BMC Genomics">
        <title>The genome of Naegleria lovaniensis, the basis for a comparative approach to unravel pathogenicity factors of the human pathogenic amoeba N. fowleri.</title>
        <authorList>
            <person name="Liechti N."/>
            <person name="Schurch N."/>
            <person name="Bruggmann R."/>
            <person name="Wittwer M."/>
        </authorList>
    </citation>
    <scope>NUCLEOTIDE SEQUENCE [LARGE SCALE GENOMIC DNA]</scope>
    <source>
        <strain evidence="2 3">ATCC 30569</strain>
    </source>
</reference>
<dbReference type="GeneID" id="68100214"/>
<gene>
    <name evidence="2" type="ORF">C9374_007760</name>
</gene>
<feature type="compositionally biased region" description="Basic and acidic residues" evidence="1">
    <location>
        <begin position="519"/>
        <end position="529"/>
    </location>
</feature>
<dbReference type="Proteomes" id="UP000816034">
    <property type="component" value="Unassembled WGS sequence"/>
</dbReference>
<dbReference type="EMBL" id="PYSW02000030">
    <property type="protein sequence ID" value="KAG2379122.1"/>
    <property type="molecule type" value="Genomic_DNA"/>
</dbReference>
<keyword evidence="3" id="KW-1185">Reference proteome</keyword>
<evidence type="ECO:0000313" key="2">
    <source>
        <dbReference type="EMBL" id="KAG2379122.1"/>
    </source>
</evidence>
<comment type="caution">
    <text evidence="2">The sequence shown here is derived from an EMBL/GenBank/DDBJ whole genome shotgun (WGS) entry which is preliminary data.</text>
</comment>
<feature type="region of interest" description="Disordered" evidence="1">
    <location>
        <begin position="519"/>
        <end position="549"/>
    </location>
</feature>
<evidence type="ECO:0000313" key="3">
    <source>
        <dbReference type="Proteomes" id="UP000816034"/>
    </source>
</evidence>
<evidence type="ECO:0000256" key="1">
    <source>
        <dbReference type="SAM" id="MobiDB-lite"/>
    </source>
</evidence>
<accession>A0AA88KGD8</accession>